<protein>
    <submittedName>
        <fullName evidence="2">Cs2 protein</fullName>
    </submittedName>
</protein>
<feature type="compositionally biased region" description="Gly residues" evidence="1">
    <location>
        <begin position="167"/>
        <end position="177"/>
    </location>
</feature>
<dbReference type="EMBL" id="AY036580">
    <property type="protein sequence ID" value="AAK67486.1"/>
    <property type="molecule type" value="mRNA"/>
</dbReference>
<dbReference type="AlphaFoldDB" id="Q962D0"/>
<feature type="region of interest" description="Disordered" evidence="1">
    <location>
        <begin position="116"/>
        <end position="135"/>
    </location>
</feature>
<name>Q962D0_SCHJA</name>
<evidence type="ECO:0000313" key="2">
    <source>
        <dbReference type="EMBL" id="AAK67486.1"/>
    </source>
</evidence>
<proteinExistence type="evidence at transcript level"/>
<feature type="region of interest" description="Disordered" evidence="1">
    <location>
        <begin position="167"/>
        <end position="206"/>
    </location>
</feature>
<reference evidence="2" key="1">
    <citation type="submission" date="2001-05" db="EMBL/GenBank/DDBJ databases">
        <title>A novel cDNA sequence isolated from Schistosoma japonicum adult worm cDNA library.</title>
        <authorList>
            <person name="Yi X."/>
            <person name="Zhou D."/>
            <person name="Zeng X."/>
            <person name="Zeng Q."/>
            <person name="McReynolds L."/>
        </authorList>
    </citation>
    <scope>NUCLEOTIDE SEQUENCE</scope>
    <source>
        <strain evidence="2">Philippine</strain>
    </source>
</reference>
<organism evidence="2">
    <name type="scientific">Schistosoma japonicum</name>
    <name type="common">Blood fluke</name>
    <dbReference type="NCBI Taxonomy" id="6182"/>
    <lineage>
        <taxon>Eukaryota</taxon>
        <taxon>Metazoa</taxon>
        <taxon>Spiralia</taxon>
        <taxon>Lophotrochozoa</taxon>
        <taxon>Platyhelminthes</taxon>
        <taxon>Trematoda</taxon>
        <taxon>Digenea</taxon>
        <taxon>Strigeidida</taxon>
        <taxon>Schistosomatoidea</taxon>
        <taxon>Schistosomatidae</taxon>
        <taxon>Schistosoma</taxon>
    </lineage>
</organism>
<feature type="region of interest" description="Disordered" evidence="1">
    <location>
        <begin position="15"/>
        <end position="40"/>
    </location>
</feature>
<accession>Q962D0</accession>
<feature type="compositionally biased region" description="Pro residues" evidence="1">
    <location>
        <begin position="29"/>
        <end position="40"/>
    </location>
</feature>
<evidence type="ECO:0000256" key="1">
    <source>
        <dbReference type="SAM" id="MobiDB-lite"/>
    </source>
</evidence>
<sequence>MSSLFLRYFFMTEATSPPSLPSASSLSPCGPPPPLRLTPPPWELPPDPELVELESEPFLLRVEGGSSPKWTLSALRPPLTELARLLVDWALRMAGRMSEAASSRLPSLMRRRFWNTMGSDPRQPSPPPSLTNALQQPASHWLGGALGGAQGSKWFFTVFLWDGDSGGATAGGSGGSEGGEEGERGEGGERIGGVVAFGSGVPRSCR</sequence>